<organism evidence="1">
    <name type="scientific">marine sediment metagenome</name>
    <dbReference type="NCBI Taxonomy" id="412755"/>
    <lineage>
        <taxon>unclassified sequences</taxon>
        <taxon>metagenomes</taxon>
        <taxon>ecological metagenomes</taxon>
    </lineage>
</organism>
<comment type="caution">
    <text evidence="1">The sequence shown here is derived from an EMBL/GenBank/DDBJ whole genome shotgun (WGS) entry which is preliminary data.</text>
</comment>
<name>A0A0F9E573_9ZZZZ</name>
<feature type="non-terminal residue" evidence="1">
    <location>
        <position position="104"/>
    </location>
</feature>
<dbReference type="EMBL" id="LAZR01036359">
    <property type="protein sequence ID" value="KKL25056.1"/>
    <property type="molecule type" value="Genomic_DNA"/>
</dbReference>
<proteinExistence type="predicted"/>
<evidence type="ECO:0000313" key="1">
    <source>
        <dbReference type="EMBL" id="KKL25056.1"/>
    </source>
</evidence>
<sequence length="104" mass="12076">MSKENEIIELPEQADGAVVPVDVDSLVAMVDAFDQFKSKVLKEDDFWIDRKNNNKRRVKKSGWLKYALACNINLEKVDEREVDKEMPPGSGKWVTIYHFDYRAI</sequence>
<accession>A0A0F9E573</accession>
<dbReference type="AlphaFoldDB" id="A0A0F9E573"/>
<protein>
    <submittedName>
        <fullName evidence="1">Uncharacterized protein</fullName>
    </submittedName>
</protein>
<gene>
    <name evidence="1" type="ORF">LCGC14_2409110</name>
</gene>
<reference evidence="1" key="1">
    <citation type="journal article" date="2015" name="Nature">
        <title>Complex archaea that bridge the gap between prokaryotes and eukaryotes.</title>
        <authorList>
            <person name="Spang A."/>
            <person name="Saw J.H."/>
            <person name="Jorgensen S.L."/>
            <person name="Zaremba-Niedzwiedzka K."/>
            <person name="Martijn J."/>
            <person name="Lind A.E."/>
            <person name="van Eijk R."/>
            <person name="Schleper C."/>
            <person name="Guy L."/>
            <person name="Ettema T.J."/>
        </authorList>
    </citation>
    <scope>NUCLEOTIDE SEQUENCE</scope>
</reference>